<dbReference type="AlphaFoldDB" id="A0A1I7RR45"/>
<reference evidence="5" key="1">
    <citation type="submission" date="2016-11" db="UniProtKB">
        <authorList>
            <consortium name="WormBaseParasite"/>
        </authorList>
    </citation>
    <scope>IDENTIFICATION</scope>
</reference>
<proteinExistence type="predicted"/>
<sequence>MIYETIVAPVLAASLGIGIICGQMGLLGLSANVGYNLGFYGFGSQFKAFLVSLIFSLLATKQLPRMSSSGLCSAVIGGSTTSSFAFYAMRRSIVIGATIGPPISALIYWFLIETRSESLKKLLFWSYNKVRGNPDVKWEM</sequence>
<evidence type="ECO:0000313" key="4">
    <source>
        <dbReference type="Proteomes" id="UP000659654"/>
    </source>
</evidence>
<dbReference type="Proteomes" id="UP000659654">
    <property type="component" value="Unassembled WGS sequence"/>
</dbReference>
<feature type="transmembrane region" description="Helical" evidence="1">
    <location>
        <begin position="70"/>
        <end position="87"/>
    </location>
</feature>
<feature type="transmembrane region" description="Helical" evidence="1">
    <location>
        <begin position="7"/>
        <end position="31"/>
    </location>
</feature>
<dbReference type="Proteomes" id="UP000582659">
    <property type="component" value="Unassembled WGS sequence"/>
</dbReference>
<feature type="transmembrane region" description="Helical" evidence="1">
    <location>
        <begin position="37"/>
        <end position="58"/>
    </location>
</feature>
<keyword evidence="1" id="KW-0812">Transmembrane</keyword>
<keyword evidence="4" id="KW-1185">Reference proteome</keyword>
<gene>
    <name evidence="2" type="ORF">BXYJ_LOCUS14906</name>
</gene>
<dbReference type="Proteomes" id="UP000095284">
    <property type="component" value="Unplaced"/>
</dbReference>
<evidence type="ECO:0000313" key="2">
    <source>
        <dbReference type="EMBL" id="CAD5234815.1"/>
    </source>
</evidence>
<feature type="transmembrane region" description="Helical" evidence="1">
    <location>
        <begin position="93"/>
        <end position="112"/>
    </location>
</feature>
<accession>A0A1I7RR45</accession>
<dbReference type="WBParaSite" id="BXY_0319200.1">
    <property type="protein sequence ID" value="BXY_0319200.1"/>
    <property type="gene ID" value="BXY_0319200"/>
</dbReference>
<name>A0A1I7RR45_BURXY</name>
<dbReference type="OrthoDB" id="10559121at2759"/>
<protein>
    <submittedName>
        <fullName evidence="2">(pine wood nematode) hypothetical protein</fullName>
    </submittedName>
</protein>
<keyword evidence="1" id="KW-1133">Transmembrane helix</keyword>
<organism evidence="3 5">
    <name type="scientific">Bursaphelenchus xylophilus</name>
    <name type="common">Pinewood nematode worm</name>
    <name type="synonym">Aphelenchoides xylophilus</name>
    <dbReference type="NCBI Taxonomy" id="6326"/>
    <lineage>
        <taxon>Eukaryota</taxon>
        <taxon>Metazoa</taxon>
        <taxon>Ecdysozoa</taxon>
        <taxon>Nematoda</taxon>
        <taxon>Chromadorea</taxon>
        <taxon>Rhabditida</taxon>
        <taxon>Tylenchina</taxon>
        <taxon>Tylenchomorpha</taxon>
        <taxon>Aphelenchoidea</taxon>
        <taxon>Aphelenchoididae</taxon>
        <taxon>Bursaphelenchus</taxon>
    </lineage>
</organism>
<evidence type="ECO:0000313" key="3">
    <source>
        <dbReference type="Proteomes" id="UP000095284"/>
    </source>
</evidence>
<dbReference type="EMBL" id="CAJFDI010000006">
    <property type="protein sequence ID" value="CAD5234815.1"/>
    <property type="molecule type" value="Genomic_DNA"/>
</dbReference>
<evidence type="ECO:0000256" key="1">
    <source>
        <dbReference type="SAM" id="Phobius"/>
    </source>
</evidence>
<reference evidence="2" key="2">
    <citation type="submission" date="2020-09" db="EMBL/GenBank/DDBJ databases">
        <authorList>
            <person name="Kikuchi T."/>
        </authorList>
    </citation>
    <scope>NUCLEOTIDE SEQUENCE</scope>
    <source>
        <strain evidence="2">Ka4C1</strain>
    </source>
</reference>
<evidence type="ECO:0000313" key="5">
    <source>
        <dbReference type="WBParaSite" id="BXY_0319200.1"/>
    </source>
</evidence>
<dbReference type="EMBL" id="CAJFCV020000006">
    <property type="protein sequence ID" value="CAG9130836.1"/>
    <property type="molecule type" value="Genomic_DNA"/>
</dbReference>
<keyword evidence="1" id="KW-0472">Membrane</keyword>